<reference evidence="3" key="1">
    <citation type="submission" date="2015-01" db="EMBL/GenBank/DDBJ databases">
        <title>The Genome Sequence of Cryptococcus gattii MMRL2647.</title>
        <authorList>
            <consortium name="The Broad Institute Genomics Platform"/>
            <person name="Cuomo C."/>
            <person name="Litvintseva A."/>
            <person name="Chen Y."/>
            <person name="Heitman J."/>
            <person name="Sun S."/>
            <person name="Springer D."/>
            <person name="Dromer F."/>
            <person name="Young S."/>
            <person name="Zeng Q."/>
            <person name="Gargeya S."/>
            <person name="Abouelleil A."/>
            <person name="Alvarado L."/>
            <person name="Chapman S.B."/>
            <person name="Gainer-Dewar J."/>
            <person name="Goldberg J."/>
            <person name="Griggs A."/>
            <person name="Gujja S."/>
            <person name="Hansen M."/>
            <person name="Howarth C."/>
            <person name="Imamovic A."/>
            <person name="Larimer J."/>
            <person name="Murphy C."/>
            <person name="Naylor J."/>
            <person name="Pearson M."/>
            <person name="Priest M."/>
            <person name="Roberts A."/>
            <person name="Saif S."/>
            <person name="Shea T."/>
            <person name="Sykes S."/>
            <person name="Wortman J."/>
            <person name="Nusbaum C."/>
            <person name="Birren B."/>
        </authorList>
    </citation>
    <scope>NUCLEOTIDE SEQUENCE [LARGE SCALE GENOMIC DNA]</scope>
    <source>
        <strain evidence="3">IND107</strain>
    </source>
</reference>
<dbReference type="GeneID" id="91988737"/>
<feature type="region of interest" description="Disordered" evidence="1">
    <location>
        <begin position="1"/>
        <end position="50"/>
    </location>
</feature>
<keyword evidence="3" id="KW-1185">Reference proteome</keyword>
<comment type="caution">
    <text evidence="2">The sequence shown here is derived from an EMBL/GenBank/DDBJ whole genome shotgun (WGS) entry which is preliminary data.</text>
</comment>
<protein>
    <submittedName>
        <fullName evidence="2">Uncharacterized protein</fullName>
    </submittedName>
</protein>
<name>A0ABR3BW19_9TREE</name>
<reference evidence="2 3" key="2">
    <citation type="submission" date="2024-01" db="EMBL/GenBank/DDBJ databases">
        <title>Comparative genomics of Cryptococcus and Kwoniella reveals pathogenesis evolution and contrasting modes of karyotype evolution via chromosome fusion or intercentromeric recombination.</title>
        <authorList>
            <person name="Coelho M.A."/>
            <person name="David-Palma M."/>
            <person name="Shea T."/>
            <person name="Bowers K."/>
            <person name="Mcginley-Smith S."/>
            <person name="Mohammad A.W."/>
            <person name="Gnirke A."/>
            <person name="Yurkov A.M."/>
            <person name="Nowrousian M."/>
            <person name="Sun S."/>
            <person name="Cuomo C.A."/>
            <person name="Heitman J."/>
        </authorList>
    </citation>
    <scope>NUCLEOTIDE SEQUENCE [LARGE SCALE GENOMIC DNA]</scope>
    <source>
        <strain evidence="2 3">IND107</strain>
    </source>
</reference>
<organism evidence="2 3">
    <name type="scientific">Cryptococcus tetragattii IND107</name>
    <dbReference type="NCBI Taxonomy" id="1296105"/>
    <lineage>
        <taxon>Eukaryota</taxon>
        <taxon>Fungi</taxon>
        <taxon>Dikarya</taxon>
        <taxon>Basidiomycota</taxon>
        <taxon>Agaricomycotina</taxon>
        <taxon>Tremellomycetes</taxon>
        <taxon>Tremellales</taxon>
        <taxon>Cryptococcaceae</taxon>
        <taxon>Cryptococcus</taxon>
        <taxon>Cryptococcus gattii species complex</taxon>
    </lineage>
</organism>
<sequence>MGTMGTSAFEREEMGVVGRGDALSQSQNLSPSQRKNIEGPALPKDEHPIRNLRTQTLQHTTFYPWPLSYYDPQLTFSRSCYRFKNIEGSKRPGTDRPKGSISLSKGSPLDAPKNSCAMPIRCGID</sequence>
<dbReference type="EMBL" id="ATAM02000003">
    <property type="protein sequence ID" value="KAL0252487.1"/>
    <property type="molecule type" value="Genomic_DNA"/>
</dbReference>
<feature type="region of interest" description="Disordered" evidence="1">
    <location>
        <begin position="86"/>
        <end position="114"/>
    </location>
</feature>
<accession>A0ABR3BW19</accession>
<feature type="compositionally biased region" description="Polar residues" evidence="1">
    <location>
        <begin position="23"/>
        <end position="34"/>
    </location>
</feature>
<dbReference type="RefSeq" id="XP_066615207.1">
    <property type="nucleotide sequence ID" value="XM_066756430.1"/>
</dbReference>
<evidence type="ECO:0000313" key="3">
    <source>
        <dbReference type="Proteomes" id="UP000054399"/>
    </source>
</evidence>
<gene>
    <name evidence="2" type="ORF">I308_101879</name>
</gene>
<feature type="compositionally biased region" description="Basic and acidic residues" evidence="1">
    <location>
        <begin position="86"/>
        <end position="98"/>
    </location>
</feature>
<proteinExistence type="predicted"/>
<evidence type="ECO:0000256" key="1">
    <source>
        <dbReference type="SAM" id="MobiDB-lite"/>
    </source>
</evidence>
<evidence type="ECO:0000313" key="2">
    <source>
        <dbReference type="EMBL" id="KAL0252487.1"/>
    </source>
</evidence>
<dbReference type="Proteomes" id="UP000054399">
    <property type="component" value="Unassembled WGS sequence"/>
</dbReference>